<protein>
    <recommendedName>
        <fullName evidence="1">F-box domain-containing protein</fullName>
    </recommendedName>
</protein>
<dbReference type="GeneID" id="91096680"/>
<organism evidence="2 3">
    <name type="scientific">Kwoniella dendrophila CBS 6074</name>
    <dbReference type="NCBI Taxonomy" id="1295534"/>
    <lineage>
        <taxon>Eukaryota</taxon>
        <taxon>Fungi</taxon>
        <taxon>Dikarya</taxon>
        <taxon>Basidiomycota</taxon>
        <taxon>Agaricomycotina</taxon>
        <taxon>Tremellomycetes</taxon>
        <taxon>Tremellales</taxon>
        <taxon>Cryptococcaceae</taxon>
        <taxon>Kwoniella</taxon>
    </lineage>
</organism>
<dbReference type="InterPro" id="IPR036047">
    <property type="entry name" value="F-box-like_dom_sf"/>
</dbReference>
<name>A0AAX4K1L8_9TREE</name>
<feature type="domain" description="F-box" evidence="1">
    <location>
        <begin position="19"/>
        <end position="64"/>
    </location>
</feature>
<dbReference type="InterPro" id="IPR001810">
    <property type="entry name" value="F-box_dom"/>
</dbReference>
<accession>A0AAX4K1L8</accession>
<dbReference type="SUPFAM" id="SSF81383">
    <property type="entry name" value="F-box domain"/>
    <property type="match status" value="1"/>
</dbReference>
<evidence type="ECO:0000259" key="1">
    <source>
        <dbReference type="PROSITE" id="PS50181"/>
    </source>
</evidence>
<dbReference type="RefSeq" id="XP_066077832.1">
    <property type="nucleotide sequence ID" value="XM_066221735.1"/>
</dbReference>
<gene>
    <name evidence="2" type="ORF">L201_006010</name>
</gene>
<keyword evidence="3" id="KW-1185">Reference proteome</keyword>
<reference evidence="2 3" key="1">
    <citation type="submission" date="2024-01" db="EMBL/GenBank/DDBJ databases">
        <title>Comparative genomics of Cryptococcus and Kwoniella reveals pathogenesis evolution and contrasting modes of karyotype evolution via chromosome fusion or intercentromeric recombination.</title>
        <authorList>
            <person name="Coelho M.A."/>
            <person name="David-Palma M."/>
            <person name="Shea T."/>
            <person name="Bowers K."/>
            <person name="McGinley-Smith S."/>
            <person name="Mohammad A.W."/>
            <person name="Gnirke A."/>
            <person name="Yurkov A.M."/>
            <person name="Nowrousian M."/>
            <person name="Sun S."/>
            <person name="Cuomo C.A."/>
            <person name="Heitman J."/>
        </authorList>
    </citation>
    <scope>NUCLEOTIDE SEQUENCE [LARGE SCALE GENOMIC DNA]</scope>
    <source>
        <strain evidence="2 3">CBS 6074</strain>
    </source>
</reference>
<dbReference type="EMBL" id="CP144105">
    <property type="protein sequence ID" value="WWC91069.1"/>
    <property type="molecule type" value="Genomic_DNA"/>
</dbReference>
<proteinExistence type="predicted"/>
<dbReference type="SMART" id="SM00256">
    <property type="entry name" value="FBOX"/>
    <property type="match status" value="1"/>
</dbReference>
<evidence type="ECO:0000313" key="2">
    <source>
        <dbReference type="EMBL" id="WWC91069.1"/>
    </source>
</evidence>
<evidence type="ECO:0000313" key="3">
    <source>
        <dbReference type="Proteomes" id="UP001355207"/>
    </source>
</evidence>
<dbReference type="AlphaFoldDB" id="A0AAX4K1L8"/>
<dbReference type="Proteomes" id="UP001355207">
    <property type="component" value="Chromosome 8"/>
</dbReference>
<dbReference type="Pfam" id="PF12937">
    <property type="entry name" value="F-box-like"/>
    <property type="match status" value="1"/>
</dbReference>
<sequence>MPRKGKSTIPILDIHAAGQSPIERLPLELKLRVVSYLSVLDAHNLALVSRSLQDVAESIIWSRIDMSLPADWDKQFSLWEEDMPSWEELEDLTLTSEIENILNDFSSIMATEGGSGGNHWSIVESGVCWNLRTLKFKSRIKQVYRALSDNPQRSNHVKELLMELPESGFDEDEDGKDIQTKMVSMCESVRGNLRMVKIGSSNVNSRINSWKKPELDISTFLKAIGLTSCHLTKLQILEIASRVTPSLDTQLSNIFDIIGNNTIEHLIINPSWPNSSYVNTDILVPKLPLLQKLEMNRVSPQSIKSICKLIKQAENLNEIRFDFTEVARLWQNGKDALTEVEIKTLKEHQNVKRLEWIGGIEARWWFERITSGTAKTGFDNVEMLVQSQAIECESETYIENIHLPPFPSLRAILVPCRTPEWYRHISAPDWAKAPPPRNSISPHVISHLRSSPNLLVVQFSCLSSSSIEDILDTSKWCDKRVNGVIIRNYVNEITGEEFYHLRRLELLTVKPKMYDITYKDKYRSMEECKTEEDVDHRWSNHTSFKNATLPPQILKKLYKSINEKQDWQIPKRNLHLPESAWEILRKWRITLPDKGIEARKIVTRRMARDLQ</sequence>
<dbReference type="PROSITE" id="PS50181">
    <property type="entry name" value="FBOX"/>
    <property type="match status" value="1"/>
</dbReference>